<dbReference type="PANTHER" id="PTHR47723:SF13">
    <property type="entry name" value="PUTATIVE-RELATED"/>
    <property type="match status" value="1"/>
</dbReference>
<comment type="caution">
    <text evidence="2">The sequence shown here is derived from an EMBL/GenBank/DDBJ whole genome shotgun (WGS) entry which is preliminary data.</text>
</comment>
<dbReference type="GO" id="GO:0003676">
    <property type="term" value="F:nucleic acid binding"/>
    <property type="evidence" value="ECO:0007669"/>
    <property type="project" value="InterPro"/>
</dbReference>
<dbReference type="OrthoDB" id="980507at2759"/>
<dbReference type="PANTHER" id="PTHR47723">
    <property type="entry name" value="OS05G0353850 PROTEIN"/>
    <property type="match status" value="1"/>
</dbReference>
<dbReference type="InterPro" id="IPR044730">
    <property type="entry name" value="RNase_H-like_dom_plant"/>
</dbReference>
<dbReference type="InterPro" id="IPR036397">
    <property type="entry name" value="RNaseH_sf"/>
</dbReference>
<dbReference type="GO" id="GO:0004523">
    <property type="term" value="F:RNA-DNA hybrid ribonuclease activity"/>
    <property type="evidence" value="ECO:0007669"/>
    <property type="project" value="InterPro"/>
</dbReference>
<dbReference type="EMBL" id="JAHUZN010000010">
    <property type="protein sequence ID" value="KAG8480532.1"/>
    <property type="molecule type" value="Genomic_DNA"/>
</dbReference>
<dbReference type="Gene3D" id="3.30.420.10">
    <property type="entry name" value="Ribonuclease H-like superfamily/Ribonuclease H"/>
    <property type="match status" value="1"/>
</dbReference>
<reference evidence="2 3" key="1">
    <citation type="journal article" date="2021" name="bioRxiv">
        <title>The Gossypium anomalum genome as a resource for cotton improvement and evolutionary analysis of hybrid incompatibility.</title>
        <authorList>
            <person name="Grover C.E."/>
            <person name="Yuan D."/>
            <person name="Arick M.A."/>
            <person name="Miller E.R."/>
            <person name="Hu G."/>
            <person name="Peterson D.G."/>
            <person name="Wendel J.F."/>
            <person name="Udall J.A."/>
        </authorList>
    </citation>
    <scope>NUCLEOTIDE SEQUENCE [LARGE SCALE GENOMIC DNA]</scope>
    <source>
        <strain evidence="2">JFW-Udall</strain>
        <tissue evidence="2">Leaf</tissue>
    </source>
</reference>
<sequence length="251" mass="28336">MQLAHKIFCSRVLSRLLTNVERSRRGIGHSSECPLGGHYSKDILHALRDCPMAKEAWMLIVPTERRSSWAQHFEPFLLVTKPIATNPEFRHHFSDNWVNLFSDGAITRGSGNAAAGGVIRDRSGNWILGFTHSLGRCSPLEAKLWGILDGILILLSKGYKIVRIQTDNFEVVKELAMEVSMDSGITVLKRVKRLLRSEGQWEIKYVTRECNLIADHLAKFSLSWKSPLQPFEVPPDLVVSAIEQDKAFRSS</sequence>
<organism evidence="2 3">
    <name type="scientific">Gossypium anomalum</name>
    <dbReference type="NCBI Taxonomy" id="47600"/>
    <lineage>
        <taxon>Eukaryota</taxon>
        <taxon>Viridiplantae</taxon>
        <taxon>Streptophyta</taxon>
        <taxon>Embryophyta</taxon>
        <taxon>Tracheophyta</taxon>
        <taxon>Spermatophyta</taxon>
        <taxon>Magnoliopsida</taxon>
        <taxon>eudicotyledons</taxon>
        <taxon>Gunneridae</taxon>
        <taxon>Pentapetalae</taxon>
        <taxon>rosids</taxon>
        <taxon>malvids</taxon>
        <taxon>Malvales</taxon>
        <taxon>Malvaceae</taxon>
        <taxon>Malvoideae</taxon>
        <taxon>Gossypium</taxon>
    </lineage>
</organism>
<dbReference type="InterPro" id="IPR002156">
    <property type="entry name" value="RNaseH_domain"/>
</dbReference>
<dbReference type="CDD" id="cd06222">
    <property type="entry name" value="RNase_H_like"/>
    <property type="match status" value="1"/>
</dbReference>
<evidence type="ECO:0000313" key="2">
    <source>
        <dbReference type="EMBL" id="KAG8480532.1"/>
    </source>
</evidence>
<dbReference type="Pfam" id="PF13456">
    <property type="entry name" value="RVT_3"/>
    <property type="match status" value="1"/>
</dbReference>
<accession>A0A8J6CML4</accession>
<protein>
    <recommendedName>
        <fullName evidence="1">RNase H type-1 domain-containing protein</fullName>
    </recommendedName>
</protein>
<dbReference type="AlphaFoldDB" id="A0A8J6CML4"/>
<evidence type="ECO:0000313" key="3">
    <source>
        <dbReference type="Proteomes" id="UP000701853"/>
    </source>
</evidence>
<proteinExistence type="predicted"/>
<dbReference type="Proteomes" id="UP000701853">
    <property type="component" value="Chromosome 10"/>
</dbReference>
<keyword evidence="3" id="KW-1185">Reference proteome</keyword>
<feature type="domain" description="RNase H type-1" evidence="1">
    <location>
        <begin position="102"/>
        <end position="220"/>
    </location>
</feature>
<name>A0A8J6CML4_9ROSI</name>
<evidence type="ECO:0000259" key="1">
    <source>
        <dbReference type="Pfam" id="PF13456"/>
    </source>
</evidence>
<dbReference type="SUPFAM" id="SSF53098">
    <property type="entry name" value="Ribonuclease H-like"/>
    <property type="match status" value="1"/>
</dbReference>
<gene>
    <name evidence="2" type="ORF">CXB51_024586</name>
</gene>
<dbReference type="InterPro" id="IPR053151">
    <property type="entry name" value="RNase_H-like"/>
</dbReference>
<dbReference type="InterPro" id="IPR012337">
    <property type="entry name" value="RNaseH-like_sf"/>
</dbReference>